<dbReference type="Gene3D" id="3.90.1170.40">
    <property type="entry name" value="Molybdopterin biosynthesis MoaE subunit"/>
    <property type="match status" value="1"/>
</dbReference>
<feature type="region of interest" description="Disordered" evidence="13">
    <location>
        <begin position="1"/>
        <end position="45"/>
    </location>
</feature>
<dbReference type="Proteomes" id="UP000249065">
    <property type="component" value="Unassembled WGS sequence"/>
</dbReference>
<dbReference type="GO" id="GO:0030366">
    <property type="term" value="F:molybdopterin synthase activity"/>
    <property type="evidence" value="ECO:0007669"/>
    <property type="project" value="UniProtKB-EC"/>
</dbReference>
<evidence type="ECO:0000256" key="10">
    <source>
        <dbReference type="ARBA" id="ARBA00030781"/>
    </source>
</evidence>
<evidence type="ECO:0000256" key="11">
    <source>
        <dbReference type="ARBA" id="ARBA00032474"/>
    </source>
</evidence>
<evidence type="ECO:0000256" key="5">
    <source>
        <dbReference type="ARBA" id="ARBA00023150"/>
    </source>
</evidence>
<comment type="function">
    <text evidence="6">Converts molybdopterin precursor Z into molybdopterin. This requires the incorporation of two sulfur atoms into precursor Z to generate a dithiolene group. The sulfur is provided by MoaD.</text>
</comment>
<dbReference type="UniPathway" id="UPA00344"/>
<evidence type="ECO:0000256" key="3">
    <source>
        <dbReference type="ARBA" id="ARBA00011950"/>
    </source>
</evidence>
<keyword evidence="5" id="KW-0501">Molybdenum cofactor biosynthesis</keyword>
<comment type="similarity">
    <text evidence="2">Belongs to the MoaE family.</text>
</comment>
<proteinExistence type="inferred from homology"/>
<accession>A0A327MAB2</accession>
<name>A0A327MAB2_9PROT</name>
<comment type="pathway">
    <text evidence="1">Cofactor biosynthesis; molybdopterin biosynthesis.</text>
</comment>
<dbReference type="Pfam" id="PF02391">
    <property type="entry name" value="MoaE"/>
    <property type="match status" value="1"/>
</dbReference>
<evidence type="ECO:0000256" key="12">
    <source>
        <dbReference type="ARBA" id="ARBA00049878"/>
    </source>
</evidence>
<dbReference type="GO" id="GO:0006777">
    <property type="term" value="P:Mo-molybdopterin cofactor biosynthetic process"/>
    <property type="evidence" value="ECO:0007669"/>
    <property type="project" value="UniProtKB-KW"/>
</dbReference>
<evidence type="ECO:0000256" key="4">
    <source>
        <dbReference type="ARBA" id="ARBA00013858"/>
    </source>
</evidence>
<protein>
    <recommendedName>
        <fullName evidence="4">Molybdopterin synthase catalytic subunit</fullName>
        <ecNumber evidence="3">2.8.1.12</ecNumber>
    </recommendedName>
    <alternativeName>
        <fullName evidence="10">MPT synthase subunit 2</fullName>
    </alternativeName>
    <alternativeName>
        <fullName evidence="8">Molybdenum cofactor biosynthesis protein E</fullName>
    </alternativeName>
    <alternativeName>
        <fullName evidence="9">Molybdopterin-converting factor large subunit</fullName>
    </alternativeName>
    <alternativeName>
        <fullName evidence="11">Molybdopterin-converting factor subunit 2</fullName>
    </alternativeName>
</protein>
<dbReference type="SUPFAM" id="SSF54690">
    <property type="entry name" value="Molybdopterin synthase subunit MoaE"/>
    <property type="match status" value="1"/>
</dbReference>
<evidence type="ECO:0000256" key="9">
    <source>
        <dbReference type="ARBA" id="ARBA00030407"/>
    </source>
</evidence>
<comment type="caution">
    <text evidence="14">The sequence shown here is derived from an EMBL/GenBank/DDBJ whole genome shotgun (WGS) entry which is preliminary data.</text>
</comment>
<organism evidence="14 15">
    <name type="scientific">Roseicella frigidaeris</name>
    <dbReference type="NCBI Taxonomy" id="2230885"/>
    <lineage>
        <taxon>Bacteria</taxon>
        <taxon>Pseudomonadati</taxon>
        <taxon>Pseudomonadota</taxon>
        <taxon>Alphaproteobacteria</taxon>
        <taxon>Acetobacterales</taxon>
        <taxon>Roseomonadaceae</taxon>
        <taxon>Roseicella</taxon>
    </lineage>
</organism>
<evidence type="ECO:0000256" key="13">
    <source>
        <dbReference type="SAM" id="MobiDB-lite"/>
    </source>
</evidence>
<evidence type="ECO:0000256" key="8">
    <source>
        <dbReference type="ARBA" id="ARBA00029745"/>
    </source>
</evidence>
<evidence type="ECO:0000313" key="14">
    <source>
        <dbReference type="EMBL" id="RAI59870.1"/>
    </source>
</evidence>
<dbReference type="EMBL" id="QLIX01000003">
    <property type="protein sequence ID" value="RAI59870.1"/>
    <property type="molecule type" value="Genomic_DNA"/>
</dbReference>
<evidence type="ECO:0000256" key="1">
    <source>
        <dbReference type="ARBA" id="ARBA00005046"/>
    </source>
</evidence>
<evidence type="ECO:0000313" key="15">
    <source>
        <dbReference type="Proteomes" id="UP000249065"/>
    </source>
</evidence>
<dbReference type="CDD" id="cd00756">
    <property type="entry name" value="MoaE"/>
    <property type="match status" value="1"/>
</dbReference>
<dbReference type="AlphaFoldDB" id="A0A327MAB2"/>
<dbReference type="OrthoDB" id="9803224at2"/>
<sequence length="198" mass="21129">MTAPDGRSGDDREELNRARCDTPDGRSGDGRGELNQGRRDTPGGRVVPTVRVQEAAFDLAAESAALAAGRVDIGALASFVGLCRADDGLAALVLEHYPGMTERAITGIAEQACARWPLTGCTVIHRHGRLEPGAPIVLVLTASSHRAAALESCAFLIDWLKTRAPFWKREEFAGGDARWVEAKAEDDAAAARWEPGRA</sequence>
<feature type="compositionally biased region" description="Basic and acidic residues" evidence="13">
    <location>
        <begin position="7"/>
        <end position="42"/>
    </location>
</feature>
<keyword evidence="15" id="KW-1185">Reference proteome</keyword>
<gene>
    <name evidence="14" type="ORF">DOO78_06370</name>
</gene>
<reference evidence="15" key="1">
    <citation type="submission" date="2018-06" db="EMBL/GenBank/DDBJ databases">
        <authorList>
            <person name="Khan S.A."/>
        </authorList>
    </citation>
    <scope>NUCLEOTIDE SEQUENCE [LARGE SCALE GENOMIC DNA]</scope>
    <source>
        <strain evidence="15">DB-1506</strain>
    </source>
</reference>
<comment type="catalytic activity">
    <reaction evidence="12">
        <text>2 [molybdopterin-synthase sulfur-carrier protein]-C-terminal-Gly-aminoethanethioate + cyclic pyranopterin phosphate + H2O = molybdopterin + 2 [molybdopterin-synthase sulfur-carrier protein]-C-terminal Gly-Gly + 2 H(+)</text>
        <dbReference type="Rhea" id="RHEA:26333"/>
        <dbReference type="Rhea" id="RHEA-COMP:12202"/>
        <dbReference type="Rhea" id="RHEA-COMP:19907"/>
        <dbReference type="ChEBI" id="CHEBI:15377"/>
        <dbReference type="ChEBI" id="CHEBI:15378"/>
        <dbReference type="ChEBI" id="CHEBI:58698"/>
        <dbReference type="ChEBI" id="CHEBI:59648"/>
        <dbReference type="ChEBI" id="CHEBI:90778"/>
        <dbReference type="ChEBI" id="CHEBI:232372"/>
        <dbReference type="EC" id="2.8.1.12"/>
    </reaction>
</comment>
<comment type="subunit">
    <text evidence="7">Heterotetramer of 2 MoaD subunits and 2 MoaE subunits. Also stable as homodimer. The enzyme changes between these two forms during catalysis.</text>
</comment>
<dbReference type="PANTHER" id="PTHR23404">
    <property type="entry name" value="MOLYBDOPTERIN SYNTHASE RELATED"/>
    <property type="match status" value="1"/>
</dbReference>
<dbReference type="InterPro" id="IPR003448">
    <property type="entry name" value="Mopterin_biosynth_MoaE"/>
</dbReference>
<evidence type="ECO:0000256" key="6">
    <source>
        <dbReference type="ARBA" id="ARBA00025448"/>
    </source>
</evidence>
<dbReference type="EC" id="2.8.1.12" evidence="3"/>
<evidence type="ECO:0000256" key="2">
    <source>
        <dbReference type="ARBA" id="ARBA00005426"/>
    </source>
</evidence>
<evidence type="ECO:0000256" key="7">
    <source>
        <dbReference type="ARBA" id="ARBA00026066"/>
    </source>
</evidence>
<dbReference type="InterPro" id="IPR036563">
    <property type="entry name" value="MoaE_sf"/>
</dbReference>